<organism evidence="1 2">
    <name type="scientific">Halovivax cerinus</name>
    <dbReference type="NCBI Taxonomy" id="1487865"/>
    <lineage>
        <taxon>Archaea</taxon>
        <taxon>Methanobacteriati</taxon>
        <taxon>Methanobacteriota</taxon>
        <taxon>Stenosarchaea group</taxon>
        <taxon>Halobacteria</taxon>
        <taxon>Halobacteriales</taxon>
        <taxon>Natrialbaceae</taxon>
        <taxon>Halovivax</taxon>
    </lineage>
</organism>
<evidence type="ECO:0000313" key="1">
    <source>
        <dbReference type="EMBL" id="MFC3958126.1"/>
    </source>
</evidence>
<gene>
    <name evidence="1" type="ORF">ACFOUR_07045</name>
</gene>
<keyword evidence="2" id="KW-1185">Reference proteome</keyword>
<evidence type="ECO:0000313" key="2">
    <source>
        <dbReference type="Proteomes" id="UP001595846"/>
    </source>
</evidence>
<name>A0ABD5NMA2_9EURY</name>
<dbReference type="Proteomes" id="UP001595846">
    <property type="component" value="Unassembled WGS sequence"/>
</dbReference>
<comment type="caution">
    <text evidence="1">The sequence shown here is derived from an EMBL/GenBank/DDBJ whole genome shotgun (WGS) entry which is preliminary data.</text>
</comment>
<dbReference type="EMBL" id="JBHSAQ010000002">
    <property type="protein sequence ID" value="MFC3958126.1"/>
    <property type="molecule type" value="Genomic_DNA"/>
</dbReference>
<protein>
    <submittedName>
        <fullName evidence="1">Uncharacterized protein</fullName>
    </submittedName>
</protein>
<accession>A0ABD5NMA2</accession>
<sequence>MAKHDGPLAYRYAKGERRLCVDCVAALGLLEFAGHEPEVGSSR</sequence>
<proteinExistence type="predicted"/>
<reference evidence="1 2" key="1">
    <citation type="journal article" date="2019" name="Int. J. Syst. Evol. Microbiol.">
        <title>The Global Catalogue of Microorganisms (GCM) 10K type strain sequencing project: providing services to taxonomists for standard genome sequencing and annotation.</title>
        <authorList>
            <consortium name="The Broad Institute Genomics Platform"/>
            <consortium name="The Broad Institute Genome Sequencing Center for Infectious Disease"/>
            <person name="Wu L."/>
            <person name="Ma J."/>
        </authorList>
    </citation>
    <scope>NUCLEOTIDE SEQUENCE [LARGE SCALE GENOMIC DNA]</scope>
    <source>
        <strain evidence="1 2">IBRC-M 10256</strain>
    </source>
</reference>
<dbReference type="AlphaFoldDB" id="A0ABD5NMA2"/>